<feature type="region of interest" description="Disordered" evidence="1">
    <location>
        <begin position="72"/>
        <end position="91"/>
    </location>
</feature>
<dbReference type="Proteomes" id="UP000075225">
    <property type="component" value="Unassembled WGS sequence"/>
</dbReference>
<reference evidence="3" key="1">
    <citation type="submission" date="2016-03" db="EMBL/GenBank/DDBJ databases">
        <authorList>
            <person name="Sibley D."/>
            <person name="Venepally P."/>
            <person name="Karamycheva S."/>
            <person name="Hadjithomas M."/>
            <person name="Khan A."/>
            <person name="Brunk B."/>
            <person name="Roos D."/>
            <person name="Caler E."/>
            <person name="Lorenzi H."/>
        </authorList>
    </citation>
    <scope>NUCLEOTIDE SEQUENCE [LARGE SCALE GENOMIC DNA]</scope>
    <source>
        <strain evidence="3">TgCatPRC2</strain>
    </source>
</reference>
<organism evidence="2 3">
    <name type="scientific">Toxoplasma gondii TgCatPRC2</name>
    <dbReference type="NCBI Taxonomy" id="1130821"/>
    <lineage>
        <taxon>Eukaryota</taxon>
        <taxon>Sar</taxon>
        <taxon>Alveolata</taxon>
        <taxon>Apicomplexa</taxon>
        <taxon>Conoidasida</taxon>
        <taxon>Coccidia</taxon>
        <taxon>Eucoccidiorida</taxon>
        <taxon>Eimeriorina</taxon>
        <taxon>Sarcocystidae</taxon>
        <taxon>Toxoplasma</taxon>
    </lineage>
</organism>
<name>A0A151HPE4_TOXGO</name>
<proteinExistence type="predicted"/>
<comment type="caution">
    <text evidence="2">The sequence shown here is derived from an EMBL/GenBank/DDBJ whole genome shotgun (WGS) entry which is preliminary data.</text>
</comment>
<feature type="non-terminal residue" evidence="2">
    <location>
        <position position="155"/>
    </location>
</feature>
<dbReference type="AlphaFoldDB" id="A0A151HPE4"/>
<protein>
    <submittedName>
        <fullName evidence="2">3-oxo-5-alpha-steroid 4-dehydrogenase</fullName>
    </submittedName>
</protein>
<accession>A0A151HPE4</accession>
<evidence type="ECO:0000313" key="2">
    <source>
        <dbReference type="EMBL" id="KYK71223.1"/>
    </source>
</evidence>
<evidence type="ECO:0000256" key="1">
    <source>
        <dbReference type="SAM" id="MobiDB-lite"/>
    </source>
</evidence>
<feature type="non-terminal residue" evidence="2">
    <location>
        <position position="1"/>
    </location>
</feature>
<gene>
    <name evidence="2" type="ORF">TGPRC2_272180B</name>
</gene>
<dbReference type="VEuPathDB" id="ToxoDB:TGPRC2_272180B"/>
<dbReference type="EMBL" id="AHZP02000315">
    <property type="protein sequence ID" value="KYK71223.1"/>
    <property type="molecule type" value="Genomic_DNA"/>
</dbReference>
<sequence length="155" mass="17137">LLRRNSSVAFAWKSRQLSLLSAFAVLLGERVSSVARSVSCSLCCFDPTCRRGSRSACDLSSRVGRHDIRSVSPRQLHAASQSHAPRSPSSCGFCRRPREISGFVRVQDDPPKSQRRVGSLQHSSGRVFRLRFLSPLLGRNSHLPLPLSALTFATY</sequence>
<feature type="compositionally biased region" description="Polar residues" evidence="1">
    <location>
        <begin position="78"/>
        <end position="90"/>
    </location>
</feature>
<evidence type="ECO:0000313" key="3">
    <source>
        <dbReference type="Proteomes" id="UP000075225"/>
    </source>
</evidence>